<protein>
    <recommendedName>
        <fullName evidence="4">Septum formation initiator</fullName>
    </recommendedName>
</protein>
<dbReference type="Proteomes" id="UP000273154">
    <property type="component" value="Chromosome"/>
</dbReference>
<dbReference type="EMBL" id="AP019367">
    <property type="protein sequence ID" value="BBH49570.1"/>
    <property type="molecule type" value="Genomic_DNA"/>
</dbReference>
<dbReference type="KEGG" id="pcat:Pcatena_01570"/>
<dbReference type="RefSeq" id="WP_126420767.1">
    <property type="nucleotide sequence ID" value="NZ_AP019367.1"/>
</dbReference>
<organism evidence="2 3">
    <name type="scientific">Parolsenella catena</name>
    <dbReference type="NCBI Taxonomy" id="2003188"/>
    <lineage>
        <taxon>Bacteria</taxon>
        <taxon>Bacillati</taxon>
        <taxon>Actinomycetota</taxon>
        <taxon>Coriobacteriia</taxon>
        <taxon>Coriobacteriales</taxon>
        <taxon>Atopobiaceae</taxon>
        <taxon>Parolsenella</taxon>
    </lineage>
</organism>
<gene>
    <name evidence="2" type="ORF">Pcatena_01570</name>
</gene>
<feature type="region of interest" description="Disordered" evidence="1">
    <location>
        <begin position="63"/>
        <end position="98"/>
    </location>
</feature>
<sequence length="120" mass="12620">MALIAALYSPVKALYGAHRTNAVLAERLDAATASATQLQGEVDSLMTREGIEDEARRRGYVGEGETAVEVGGIEDSGSATTDESVTGDSSQTQGQDAQDPWYVSVLDFIFGYDPSTQGVG</sequence>
<evidence type="ECO:0000313" key="2">
    <source>
        <dbReference type="EMBL" id="BBH49570.1"/>
    </source>
</evidence>
<reference evidence="3" key="1">
    <citation type="submission" date="2018-11" db="EMBL/GenBank/DDBJ databases">
        <title>Comparative genomics of Parolsenella catena and Libanicoccus massiliensis: Reclassification of Libanicoccus massiliensis as Parolsenella massiliensis comb. nov.</title>
        <authorList>
            <person name="Sakamoto M."/>
            <person name="Ikeyama N."/>
            <person name="Murakami T."/>
            <person name="Mori H."/>
            <person name="Yuki M."/>
            <person name="Ohkuma M."/>
        </authorList>
    </citation>
    <scope>NUCLEOTIDE SEQUENCE [LARGE SCALE GENOMIC DNA]</scope>
    <source>
        <strain evidence="3">JCM 31932</strain>
    </source>
</reference>
<evidence type="ECO:0000313" key="3">
    <source>
        <dbReference type="Proteomes" id="UP000273154"/>
    </source>
</evidence>
<proteinExistence type="predicted"/>
<dbReference type="OrthoDB" id="3186693at2"/>
<name>A0A3G9K9F8_9ACTN</name>
<dbReference type="GeneID" id="88848299"/>
<dbReference type="AlphaFoldDB" id="A0A3G9K9F8"/>
<evidence type="ECO:0008006" key="4">
    <source>
        <dbReference type="Google" id="ProtNLM"/>
    </source>
</evidence>
<keyword evidence="3" id="KW-1185">Reference proteome</keyword>
<evidence type="ECO:0000256" key="1">
    <source>
        <dbReference type="SAM" id="MobiDB-lite"/>
    </source>
</evidence>
<feature type="compositionally biased region" description="Polar residues" evidence="1">
    <location>
        <begin position="77"/>
        <end position="96"/>
    </location>
</feature>
<accession>A0A3G9K9F8</accession>